<reference evidence="14" key="1">
    <citation type="submission" date="2018-09" db="EMBL/GenBank/DDBJ databases">
        <authorList>
            <person name="Nielsen S.K.D."/>
            <person name="Koch T.L."/>
            <person name="Hauser F."/>
            <person name="Garm A."/>
            <person name="Grimmelikhuijzen C.J.P."/>
        </authorList>
    </citation>
    <scope>NUCLEOTIDE SEQUENCE</scope>
</reference>
<feature type="region of interest" description="Disordered" evidence="11">
    <location>
        <begin position="307"/>
        <end position="339"/>
    </location>
</feature>
<name>A0A481ZM25_TRICY</name>
<dbReference type="Gene3D" id="1.20.1070.10">
    <property type="entry name" value="Rhodopsin 7-helix transmembrane proteins"/>
    <property type="match status" value="1"/>
</dbReference>
<dbReference type="GO" id="GO:0005886">
    <property type="term" value="C:plasma membrane"/>
    <property type="evidence" value="ECO:0007669"/>
    <property type="project" value="UniProtKB-SubCell"/>
</dbReference>
<evidence type="ECO:0000256" key="1">
    <source>
        <dbReference type="ARBA" id="ARBA00004651"/>
    </source>
</evidence>
<keyword evidence="8" id="KW-0325">Glycoprotein</keyword>
<dbReference type="PROSITE" id="PS00237">
    <property type="entry name" value="G_PROTEIN_RECEP_F1_1"/>
    <property type="match status" value="1"/>
</dbReference>
<keyword evidence="3 10" id="KW-0812">Transmembrane</keyword>
<evidence type="ECO:0000256" key="8">
    <source>
        <dbReference type="ARBA" id="ARBA00023180"/>
    </source>
</evidence>
<feature type="domain" description="G-protein coupled receptors family 1 profile" evidence="13">
    <location>
        <begin position="32"/>
        <end position="281"/>
    </location>
</feature>
<feature type="transmembrane region" description="Helical" evidence="12">
    <location>
        <begin position="130"/>
        <end position="155"/>
    </location>
</feature>
<evidence type="ECO:0000256" key="7">
    <source>
        <dbReference type="ARBA" id="ARBA00023170"/>
    </source>
</evidence>
<keyword evidence="6 12" id="KW-0472">Membrane</keyword>
<feature type="transmembrane region" description="Helical" evidence="12">
    <location>
        <begin position="161"/>
        <end position="181"/>
    </location>
</feature>
<evidence type="ECO:0000256" key="2">
    <source>
        <dbReference type="ARBA" id="ARBA00022475"/>
    </source>
</evidence>
<evidence type="ECO:0000256" key="11">
    <source>
        <dbReference type="SAM" id="MobiDB-lite"/>
    </source>
</evidence>
<sequence length="339" mass="37749">MASPCAKAWAPTALSYFTASVSGILGILATTGNLLIIAAVIKDPLKKLRTPFMYFLVNLAFSDLIVGCVTMPTSVVTHTLEAHGTKKRVHATIIQLSYFMSSTASMLSLATLCIDRYLAVRHPMSYRRRITLSLCIAVSVVIWILSISLPFLFFVVGYMNYLMIFAHSAVVLTLIIIAFTYKNIYSILTSQAWKLRGARHSSAENLNVDPGVEASRTASERHVVQVFLFILCYVVICYVPAIICIYILRFCPKCDCNFRHVLRDLQFLFIVSNSCVNPFLCSIRLRPFRRAIIAMLGLSRFLDKSESAGESNQKTGNTPENSTPVSQQKLHLATVQKAT</sequence>
<dbReference type="PANTHER" id="PTHR24246">
    <property type="entry name" value="OLFACTORY RECEPTOR AND ADENOSINE RECEPTOR"/>
    <property type="match status" value="1"/>
</dbReference>
<feature type="transmembrane region" description="Helical" evidence="12">
    <location>
        <begin position="96"/>
        <end position="118"/>
    </location>
</feature>
<keyword evidence="9 10" id="KW-0807">Transducer</keyword>
<dbReference type="CDD" id="cd00637">
    <property type="entry name" value="7tm_classA_rhodopsin-like"/>
    <property type="match status" value="1"/>
</dbReference>
<dbReference type="PRINTS" id="PR00237">
    <property type="entry name" value="GPCRRHODOPSN"/>
</dbReference>
<evidence type="ECO:0000256" key="9">
    <source>
        <dbReference type="ARBA" id="ARBA00023224"/>
    </source>
</evidence>
<keyword evidence="2" id="KW-1003">Cell membrane</keyword>
<feature type="transmembrane region" description="Helical" evidence="12">
    <location>
        <begin position="226"/>
        <end position="248"/>
    </location>
</feature>
<dbReference type="Pfam" id="PF00001">
    <property type="entry name" value="7tm_1"/>
    <property type="match status" value="2"/>
</dbReference>
<keyword evidence="5 10" id="KW-0297">G-protein coupled receptor</keyword>
<dbReference type="AlphaFoldDB" id="A0A481ZM25"/>
<evidence type="ECO:0000256" key="10">
    <source>
        <dbReference type="RuleBase" id="RU000688"/>
    </source>
</evidence>
<feature type="transmembrane region" description="Helical" evidence="12">
    <location>
        <begin position="53"/>
        <end position="76"/>
    </location>
</feature>
<evidence type="ECO:0000256" key="5">
    <source>
        <dbReference type="ARBA" id="ARBA00023040"/>
    </source>
</evidence>
<dbReference type="SUPFAM" id="SSF81321">
    <property type="entry name" value="Family A G protein-coupled receptor-like"/>
    <property type="match status" value="1"/>
</dbReference>
<comment type="similarity">
    <text evidence="10">Belongs to the G-protein coupled receptor 1 family.</text>
</comment>
<protein>
    <submittedName>
        <fullName evidence="14">Biogenic amine-like GPCR</fullName>
    </submittedName>
</protein>
<dbReference type="InterPro" id="IPR000276">
    <property type="entry name" value="GPCR_Rhodpsn"/>
</dbReference>
<accession>A0A481ZM25</accession>
<reference evidence="14" key="2">
    <citation type="journal article" date="2019" name="BMC Genomics">
        <title>De novo transcriptome assembly of the cubomedusa Tripedalia cystophora, including the analysis of a set of genes involved in peptidergic neurotransmission.</title>
        <authorList>
            <person name="Nielsen S.K."/>
            <person name="Koch T.L."/>
            <person name="Hauser F."/>
            <person name="Garm A."/>
            <person name="Grimmelikhuijzen C.J."/>
        </authorList>
    </citation>
    <scope>NUCLEOTIDE SEQUENCE</scope>
</reference>
<dbReference type="InterPro" id="IPR017452">
    <property type="entry name" value="GPCR_Rhodpsn_7TM"/>
</dbReference>
<organism evidence="14">
    <name type="scientific">Tripedalia cystophora</name>
    <name type="common">Mangrove box jellyfish</name>
    <dbReference type="NCBI Taxonomy" id="6141"/>
    <lineage>
        <taxon>Eukaryota</taxon>
        <taxon>Metazoa</taxon>
        <taxon>Cnidaria</taxon>
        <taxon>Cubozoa</taxon>
        <taxon>Carybdeida</taxon>
        <taxon>Tripedaliidae</taxon>
        <taxon>Tripedalia</taxon>
    </lineage>
</organism>
<feature type="transmembrane region" description="Helical" evidence="12">
    <location>
        <begin position="16"/>
        <end position="41"/>
    </location>
</feature>
<dbReference type="EMBL" id="MH835297">
    <property type="protein sequence ID" value="QBL02583.1"/>
    <property type="molecule type" value="mRNA"/>
</dbReference>
<proteinExistence type="evidence at transcript level"/>
<keyword evidence="4 12" id="KW-1133">Transmembrane helix</keyword>
<comment type="subcellular location">
    <subcellularLocation>
        <location evidence="1">Cell membrane</location>
        <topology evidence="1">Multi-pass membrane protein</topology>
    </subcellularLocation>
</comment>
<dbReference type="PROSITE" id="PS50262">
    <property type="entry name" value="G_PROTEIN_RECEP_F1_2"/>
    <property type="match status" value="1"/>
</dbReference>
<evidence type="ECO:0000256" key="6">
    <source>
        <dbReference type="ARBA" id="ARBA00023136"/>
    </source>
</evidence>
<evidence type="ECO:0000259" key="13">
    <source>
        <dbReference type="PROSITE" id="PS50262"/>
    </source>
</evidence>
<feature type="compositionally biased region" description="Polar residues" evidence="11">
    <location>
        <begin position="308"/>
        <end position="329"/>
    </location>
</feature>
<evidence type="ECO:0000256" key="4">
    <source>
        <dbReference type="ARBA" id="ARBA00022989"/>
    </source>
</evidence>
<dbReference type="PANTHER" id="PTHR24246:SF27">
    <property type="entry name" value="ADENOSINE RECEPTOR, ISOFORM A"/>
    <property type="match status" value="1"/>
</dbReference>
<evidence type="ECO:0000313" key="14">
    <source>
        <dbReference type="EMBL" id="QBL02583.1"/>
    </source>
</evidence>
<evidence type="ECO:0000256" key="12">
    <source>
        <dbReference type="SAM" id="Phobius"/>
    </source>
</evidence>
<keyword evidence="7 10" id="KW-0675">Receptor</keyword>
<dbReference type="GO" id="GO:0004930">
    <property type="term" value="F:G protein-coupled receptor activity"/>
    <property type="evidence" value="ECO:0007669"/>
    <property type="project" value="UniProtKB-KW"/>
</dbReference>
<evidence type="ECO:0000256" key="3">
    <source>
        <dbReference type="ARBA" id="ARBA00022692"/>
    </source>
</evidence>